<protein>
    <submittedName>
        <fullName evidence="4">Echinoderm microtubule-associated protein-like 6</fullName>
    </submittedName>
</protein>
<dbReference type="Pfam" id="PF00400">
    <property type="entry name" value="WD40"/>
    <property type="match status" value="1"/>
</dbReference>
<keyword evidence="1 3" id="KW-0853">WD repeat</keyword>
<proteinExistence type="predicted"/>
<organism evidence="4 5">
    <name type="scientific">Xenoophorus captivus</name>
    <dbReference type="NCBI Taxonomy" id="1517983"/>
    <lineage>
        <taxon>Eukaryota</taxon>
        <taxon>Metazoa</taxon>
        <taxon>Chordata</taxon>
        <taxon>Craniata</taxon>
        <taxon>Vertebrata</taxon>
        <taxon>Euteleostomi</taxon>
        <taxon>Actinopterygii</taxon>
        <taxon>Neopterygii</taxon>
        <taxon>Teleostei</taxon>
        <taxon>Neoteleostei</taxon>
        <taxon>Acanthomorphata</taxon>
        <taxon>Ovalentaria</taxon>
        <taxon>Atherinomorphae</taxon>
        <taxon>Cyprinodontiformes</taxon>
        <taxon>Goodeidae</taxon>
        <taxon>Xenoophorus</taxon>
    </lineage>
</organism>
<dbReference type="InterPro" id="IPR001680">
    <property type="entry name" value="WD40_rpt"/>
</dbReference>
<dbReference type="PANTHER" id="PTHR13720">
    <property type="entry name" value="WD-40 REPEAT PROTEIN"/>
    <property type="match status" value="1"/>
</dbReference>
<evidence type="ECO:0000256" key="2">
    <source>
        <dbReference type="ARBA" id="ARBA00022737"/>
    </source>
</evidence>
<name>A0ABV0QJQ3_9TELE</name>
<dbReference type="InterPro" id="IPR050630">
    <property type="entry name" value="WD_repeat_EMAP"/>
</dbReference>
<evidence type="ECO:0000256" key="1">
    <source>
        <dbReference type="ARBA" id="ARBA00022574"/>
    </source>
</evidence>
<dbReference type="InterPro" id="IPR036322">
    <property type="entry name" value="WD40_repeat_dom_sf"/>
</dbReference>
<dbReference type="PROSITE" id="PS00678">
    <property type="entry name" value="WD_REPEATS_1"/>
    <property type="match status" value="1"/>
</dbReference>
<dbReference type="Gene3D" id="2.130.10.10">
    <property type="entry name" value="YVTN repeat-like/Quinoprotein amine dehydrogenase"/>
    <property type="match status" value="2"/>
</dbReference>
<comment type="caution">
    <text evidence="4">The sequence shown here is derived from an EMBL/GenBank/DDBJ whole genome shotgun (WGS) entry which is preliminary data.</text>
</comment>
<dbReference type="InterPro" id="IPR019775">
    <property type="entry name" value="WD40_repeat_CS"/>
</dbReference>
<sequence length="163" mass="18095">MQTVRNRTFQPDFSVNLQNNLTFTGAINGDVYVWRDHFLLRVVAKAHTGPVTKEGGAVKLWDQEMKRCRAFQLETGQQVECVRSGKILVGTKDGEIIEVGEKNAASNLLLDSHGQGGIWGLAAHPVKELCITASDDATIRLWDLSDKVTRCNDALHPSVCWTF</sequence>
<feature type="repeat" description="WD" evidence="3">
    <location>
        <begin position="131"/>
        <end position="145"/>
    </location>
</feature>
<dbReference type="PROSITE" id="PS50082">
    <property type="entry name" value="WD_REPEATS_2"/>
    <property type="match status" value="1"/>
</dbReference>
<dbReference type="SUPFAM" id="SSF50978">
    <property type="entry name" value="WD40 repeat-like"/>
    <property type="match status" value="1"/>
</dbReference>
<reference evidence="4 5" key="1">
    <citation type="submission" date="2021-06" db="EMBL/GenBank/DDBJ databases">
        <authorList>
            <person name="Palmer J.M."/>
        </authorList>
    </citation>
    <scope>NUCLEOTIDE SEQUENCE [LARGE SCALE GENOMIC DNA]</scope>
    <source>
        <strain evidence="4 5">XC_2019</strain>
        <tissue evidence="4">Muscle</tissue>
    </source>
</reference>
<gene>
    <name evidence="4" type="primary">EML6_2</name>
    <name evidence="4" type="ORF">XENOCAPTIV_023389</name>
</gene>
<dbReference type="InterPro" id="IPR015943">
    <property type="entry name" value="WD40/YVTN_repeat-like_dom_sf"/>
</dbReference>
<evidence type="ECO:0000313" key="5">
    <source>
        <dbReference type="Proteomes" id="UP001434883"/>
    </source>
</evidence>
<dbReference type="EMBL" id="JAHRIN010013733">
    <property type="protein sequence ID" value="MEQ2196069.1"/>
    <property type="molecule type" value="Genomic_DNA"/>
</dbReference>
<accession>A0ABV0QJQ3</accession>
<keyword evidence="5" id="KW-1185">Reference proteome</keyword>
<dbReference type="Proteomes" id="UP001434883">
    <property type="component" value="Unassembled WGS sequence"/>
</dbReference>
<evidence type="ECO:0000256" key="3">
    <source>
        <dbReference type="PROSITE-ProRule" id="PRU00221"/>
    </source>
</evidence>
<keyword evidence="2" id="KW-0677">Repeat</keyword>
<evidence type="ECO:0000313" key="4">
    <source>
        <dbReference type="EMBL" id="MEQ2196069.1"/>
    </source>
</evidence>
<dbReference type="PANTHER" id="PTHR13720:SF33">
    <property type="entry name" value="HELP DOMAIN-CONTAINING PROTEIN"/>
    <property type="match status" value="1"/>
</dbReference>